<evidence type="ECO:0000313" key="2">
    <source>
        <dbReference type="Proteomes" id="UP000070457"/>
    </source>
</evidence>
<dbReference type="STRING" id="1617426.TR69_WS6001000086"/>
<reference evidence="1 2" key="1">
    <citation type="submission" date="2015-02" db="EMBL/GenBank/DDBJ databases">
        <title>Improved understanding of the partial-nitritation anammox process through 23 genomes representing the majority of the microbial community.</title>
        <authorList>
            <person name="Speth D.R."/>
            <person name="In T Zandt M."/>
            <person name="Guerrero Cruz S."/>
            <person name="Jetten M.S."/>
            <person name="Dutilh B.E."/>
        </authorList>
    </citation>
    <scope>NUCLEOTIDE SEQUENCE [LARGE SCALE GENOMIC DNA]</scope>
    <source>
        <strain evidence="1">OLB20</strain>
    </source>
</reference>
<proteinExistence type="predicted"/>
<organism evidence="1 2">
    <name type="scientific">candidate division WS6 bacterium OLB20</name>
    <dbReference type="NCBI Taxonomy" id="1617426"/>
    <lineage>
        <taxon>Bacteria</taxon>
        <taxon>Candidatus Dojkabacteria</taxon>
    </lineage>
</organism>
<evidence type="ECO:0000313" key="1">
    <source>
        <dbReference type="EMBL" id="KXK27218.1"/>
    </source>
</evidence>
<accession>A0A136LZY2</accession>
<protein>
    <submittedName>
        <fullName evidence="1">Uncharacterized protein</fullName>
    </submittedName>
</protein>
<dbReference type="AlphaFoldDB" id="A0A136LZY2"/>
<name>A0A136LZY2_9BACT</name>
<gene>
    <name evidence="1" type="ORF">TR69_WS6001000086</name>
</gene>
<dbReference type="EMBL" id="JYNZ01000002">
    <property type="protein sequence ID" value="KXK27218.1"/>
    <property type="molecule type" value="Genomic_DNA"/>
</dbReference>
<sequence>MLQRRMSPGLTASPDKVDSFTITACLYYNYPASDAGASSGYYRKYFFEVF</sequence>
<comment type="caution">
    <text evidence="1">The sequence shown here is derived from an EMBL/GenBank/DDBJ whole genome shotgun (WGS) entry which is preliminary data.</text>
</comment>
<dbReference type="Proteomes" id="UP000070457">
    <property type="component" value="Unassembled WGS sequence"/>
</dbReference>